<protein>
    <submittedName>
        <fullName evidence="1">Uncharacterized protein</fullName>
    </submittedName>
</protein>
<feature type="non-terminal residue" evidence="1">
    <location>
        <position position="105"/>
    </location>
</feature>
<name>A0ACC2P8F6_9HYME</name>
<proteinExistence type="predicted"/>
<keyword evidence="2" id="KW-1185">Reference proteome</keyword>
<evidence type="ECO:0000313" key="1">
    <source>
        <dbReference type="EMBL" id="KAJ8679700.1"/>
    </source>
</evidence>
<feature type="non-terminal residue" evidence="1">
    <location>
        <position position="1"/>
    </location>
</feature>
<organism evidence="1 2">
    <name type="scientific">Eretmocerus hayati</name>
    <dbReference type="NCBI Taxonomy" id="131215"/>
    <lineage>
        <taxon>Eukaryota</taxon>
        <taxon>Metazoa</taxon>
        <taxon>Ecdysozoa</taxon>
        <taxon>Arthropoda</taxon>
        <taxon>Hexapoda</taxon>
        <taxon>Insecta</taxon>
        <taxon>Pterygota</taxon>
        <taxon>Neoptera</taxon>
        <taxon>Endopterygota</taxon>
        <taxon>Hymenoptera</taxon>
        <taxon>Apocrita</taxon>
        <taxon>Proctotrupomorpha</taxon>
        <taxon>Chalcidoidea</taxon>
        <taxon>Aphelinidae</taxon>
        <taxon>Aphelininae</taxon>
        <taxon>Eretmocerus</taxon>
    </lineage>
</organism>
<evidence type="ECO:0000313" key="2">
    <source>
        <dbReference type="Proteomes" id="UP001239111"/>
    </source>
</evidence>
<accession>A0ACC2P8F6</accession>
<dbReference type="Proteomes" id="UP001239111">
    <property type="component" value="Chromosome 2"/>
</dbReference>
<reference evidence="1" key="1">
    <citation type="submission" date="2023-04" db="EMBL/GenBank/DDBJ databases">
        <title>A chromosome-level genome assembly of the parasitoid wasp Eretmocerus hayati.</title>
        <authorList>
            <person name="Zhong Y."/>
            <person name="Liu S."/>
            <person name="Liu Y."/>
        </authorList>
    </citation>
    <scope>NUCLEOTIDE SEQUENCE</scope>
    <source>
        <strain evidence="1">ZJU_SS_LIU_2023</strain>
    </source>
</reference>
<dbReference type="EMBL" id="CM056742">
    <property type="protein sequence ID" value="KAJ8679700.1"/>
    <property type="molecule type" value="Genomic_DNA"/>
</dbReference>
<sequence>MIPSVDDMIGRYSNSDDVASQIEIETQNLFRLQQDYSDLETQYNDGRGSRLSHSGVDDLRNLHLFQESLPLLDMDMFESSMLPTRIYVTSWNYCDAGPSGLQQRN</sequence>
<gene>
    <name evidence="1" type="ORF">QAD02_015487</name>
</gene>
<comment type="caution">
    <text evidence="1">The sequence shown here is derived from an EMBL/GenBank/DDBJ whole genome shotgun (WGS) entry which is preliminary data.</text>
</comment>